<protein>
    <submittedName>
        <fullName evidence="1">Uncharacterized protein</fullName>
    </submittedName>
</protein>
<organism evidence="1 2">
    <name type="scientific">Hepatospora eriocheir</name>
    <dbReference type="NCBI Taxonomy" id="1081669"/>
    <lineage>
        <taxon>Eukaryota</taxon>
        <taxon>Fungi</taxon>
        <taxon>Fungi incertae sedis</taxon>
        <taxon>Microsporidia</taxon>
        <taxon>Hepatosporidae</taxon>
        <taxon>Hepatospora</taxon>
    </lineage>
</organism>
<dbReference type="AlphaFoldDB" id="A0A1X0QJ91"/>
<dbReference type="Proteomes" id="UP000192501">
    <property type="component" value="Unassembled WGS sequence"/>
</dbReference>
<proteinExistence type="predicted"/>
<gene>
    <name evidence="1" type="ORF">A0H76_197</name>
</gene>
<evidence type="ECO:0000313" key="2">
    <source>
        <dbReference type="Proteomes" id="UP000192501"/>
    </source>
</evidence>
<accession>A0A1X0QJ91</accession>
<evidence type="ECO:0000313" key="1">
    <source>
        <dbReference type="EMBL" id="ORD99775.1"/>
    </source>
</evidence>
<sequence length="59" mass="6561">MSILSNSDLDISLLFSNLFLHLRTSFILCNINNISCEGLKGLLTISWDLSSTNRTVTTL</sequence>
<reference evidence="1 2" key="1">
    <citation type="journal article" date="2017" name="Environ. Microbiol.">
        <title>Decay of the glycolytic pathway and adaptation to intranuclear parasitism within Enterocytozoonidae microsporidia.</title>
        <authorList>
            <person name="Wiredu Boakye D."/>
            <person name="Jaroenlak P."/>
            <person name="Prachumwat A."/>
            <person name="Williams T.A."/>
            <person name="Bateman K.S."/>
            <person name="Itsathitphaisarn O."/>
            <person name="Sritunyalucksana K."/>
            <person name="Paszkiewicz K.H."/>
            <person name="Moore K.A."/>
            <person name="Stentiford G.D."/>
            <person name="Williams B.A."/>
        </authorList>
    </citation>
    <scope>NUCLEOTIDE SEQUENCE [LARGE SCALE GENOMIC DNA]</scope>
    <source>
        <strain evidence="2">canceri</strain>
    </source>
</reference>
<comment type="caution">
    <text evidence="1">The sequence shown here is derived from an EMBL/GenBank/DDBJ whole genome shotgun (WGS) entry which is preliminary data.</text>
</comment>
<dbReference type="EMBL" id="LTAI01000114">
    <property type="protein sequence ID" value="ORD99775.1"/>
    <property type="molecule type" value="Genomic_DNA"/>
</dbReference>
<dbReference type="VEuPathDB" id="MicrosporidiaDB:A0H76_197"/>
<name>A0A1X0QJ91_9MICR</name>